<dbReference type="GO" id="GO:0008270">
    <property type="term" value="F:zinc ion binding"/>
    <property type="evidence" value="ECO:0007669"/>
    <property type="project" value="UniProtKB-UniRule"/>
</dbReference>
<dbReference type="InterPro" id="IPR001506">
    <property type="entry name" value="Peptidase_M12A"/>
</dbReference>
<comment type="caution">
    <text evidence="2">Lacks conserved residue(s) required for the propagation of feature annotation.</text>
</comment>
<dbReference type="PROSITE" id="PS51864">
    <property type="entry name" value="ASTACIN"/>
    <property type="match status" value="1"/>
</dbReference>
<keyword evidence="2 3" id="KW-0645">Protease</keyword>
<dbReference type="SMART" id="SM00235">
    <property type="entry name" value="ZnMc"/>
    <property type="match status" value="1"/>
</dbReference>
<evidence type="ECO:0000256" key="3">
    <source>
        <dbReference type="RuleBase" id="RU361183"/>
    </source>
</evidence>
<keyword evidence="2 3" id="KW-0482">Metalloprotease</keyword>
<feature type="domain" description="Peptidase M12A" evidence="4">
    <location>
        <begin position="6"/>
        <end position="201"/>
    </location>
</feature>
<comment type="cofactor">
    <cofactor evidence="2 3">
        <name>Zn(2+)</name>
        <dbReference type="ChEBI" id="CHEBI:29105"/>
    </cofactor>
    <text evidence="2 3">Binds 1 zinc ion per subunit.</text>
</comment>
<dbReference type="GO" id="GO:0004222">
    <property type="term" value="F:metalloendopeptidase activity"/>
    <property type="evidence" value="ECO:0007669"/>
    <property type="project" value="UniProtKB-UniRule"/>
</dbReference>
<feature type="binding site" evidence="2">
    <location>
        <position position="109"/>
    </location>
    <ligand>
        <name>Zn(2+)</name>
        <dbReference type="ChEBI" id="CHEBI:29105"/>
        <note>catalytic</note>
    </ligand>
</feature>
<name>A0AAV5UH73_9BILA</name>
<evidence type="ECO:0000259" key="4">
    <source>
        <dbReference type="PROSITE" id="PS51864"/>
    </source>
</evidence>
<dbReference type="GO" id="GO:0006508">
    <property type="term" value="P:proteolysis"/>
    <property type="evidence" value="ECO:0007669"/>
    <property type="project" value="UniProtKB-KW"/>
</dbReference>
<protein>
    <recommendedName>
        <fullName evidence="3">Metalloendopeptidase</fullName>
        <ecNumber evidence="3">3.4.24.-</ecNumber>
    </recommendedName>
</protein>
<keyword evidence="6" id="KW-1185">Reference proteome</keyword>
<keyword evidence="2 3" id="KW-0378">Hydrolase</keyword>
<evidence type="ECO:0000313" key="6">
    <source>
        <dbReference type="Proteomes" id="UP001432027"/>
    </source>
</evidence>
<feature type="binding site" evidence="2">
    <location>
        <position position="99"/>
    </location>
    <ligand>
        <name>Zn(2+)</name>
        <dbReference type="ChEBI" id="CHEBI:29105"/>
        <note>catalytic</note>
    </ligand>
</feature>
<proteinExistence type="predicted"/>
<dbReference type="EC" id="3.4.24.-" evidence="3"/>
<keyword evidence="1" id="KW-1015">Disulfide bond</keyword>
<dbReference type="InterPro" id="IPR024079">
    <property type="entry name" value="MetalloPept_cat_dom_sf"/>
</dbReference>
<dbReference type="AlphaFoldDB" id="A0AAV5UH73"/>
<sequence>SNLTVRLTRQAYANKAWPNARIPIGYRTGYPEAWKASVRAGMKIWEARTCVRFSDNDNSSADRVQVYDGGQCSSTVGKDGKIQTLSLGRDCQGVSSAAHELGHAIGLHHMQVRPDRDQYVTVIQKNIHPDAFDVNFKIDNKTTPLGFPYDYVSILHYGPFHFAKENAPGMIPRDARFKYSMGGLHPSFYDVMRVNRMYNCDGD</sequence>
<dbReference type="CDD" id="cd04280">
    <property type="entry name" value="ZnMc_astacin_like"/>
    <property type="match status" value="1"/>
</dbReference>
<gene>
    <name evidence="5" type="ORF">PENTCL1PPCAC_28575</name>
</gene>
<reference evidence="5" key="1">
    <citation type="submission" date="2023-10" db="EMBL/GenBank/DDBJ databases">
        <title>Genome assembly of Pristionchus species.</title>
        <authorList>
            <person name="Yoshida K."/>
            <person name="Sommer R.J."/>
        </authorList>
    </citation>
    <scope>NUCLEOTIDE SEQUENCE</scope>
    <source>
        <strain evidence="5">RS0144</strain>
    </source>
</reference>
<accession>A0AAV5UH73</accession>
<keyword evidence="2 3" id="KW-0479">Metal-binding</keyword>
<dbReference type="PANTHER" id="PTHR10127:SF793">
    <property type="entry name" value="ZINC METALLOPROTEINASE NAS-31"/>
    <property type="match status" value="1"/>
</dbReference>
<dbReference type="Gene3D" id="3.40.390.10">
    <property type="entry name" value="Collagenase (Catalytic Domain)"/>
    <property type="match status" value="1"/>
</dbReference>
<dbReference type="Proteomes" id="UP001432027">
    <property type="component" value="Unassembled WGS sequence"/>
</dbReference>
<keyword evidence="2 3" id="KW-0862">Zinc</keyword>
<dbReference type="SUPFAM" id="SSF55486">
    <property type="entry name" value="Metalloproteases ('zincins'), catalytic domain"/>
    <property type="match status" value="1"/>
</dbReference>
<organism evidence="5 6">
    <name type="scientific">Pristionchus entomophagus</name>
    <dbReference type="NCBI Taxonomy" id="358040"/>
    <lineage>
        <taxon>Eukaryota</taxon>
        <taxon>Metazoa</taxon>
        <taxon>Ecdysozoa</taxon>
        <taxon>Nematoda</taxon>
        <taxon>Chromadorea</taxon>
        <taxon>Rhabditida</taxon>
        <taxon>Rhabditina</taxon>
        <taxon>Diplogasteromorpha</taxon>
        <taxon>Diplogasteroidea</taxon>
        <taxon>Neodiplogasteridae</taxon>
        <taxon>Pristionchus</taxon>
    </lineage>
</organism>
<feature type="non-terminal residue" evidence="5">
    <location>
        <position position="1"/>
    </location>
</feature>
<dbReference type="PRINTS" id="PR00480">
    <property type="entry name" value="ASTACIN"/>
</dbReference>
<feature type="active site" evidence="2">
    <location>
        <position position="100"/>
    </location>
</feature>
<dbReference type="InterPro" id="IPR006026">
    <property type="entry name" value="Peptidase_Metallo"/>
</dbReference>
<comment type="caution">
    <text evidence="5">The sequence shown here is derived from an EMBL/GenBank/DDBJ whole genome shotgun (WGS) entry which is preliminary data.</text>
</comment>
<dbReference type="Pfam" id="PF01400">
    <property type="entry name" value="Astacin"/>
    <property type="match status" value="1"/>
</dbReference>
<feature type="non-terminal residue" evidence="5">
    <location>
        <position position="203"/>
    </location>
</feature>
<evidence type="ECO:0000256" key="2">
    <source>
        <dbReference type="PROSITE-ProRule" id="PRU01211"/>
    </source>
</evidence>
<dbReference type="EMBL" id="BTSX01000006">
    <property type="protein sequence ID" value="GMT06401.1"/>
    <property type="molecule type" value="Genomic_DNA"/>
</dbReference>
<dbReference type="InterPro" id="IPR034035">
    <property type="entry name" value="Astacin-like_dom"/>
</dbReference>
<feature type="binding site" evidence="2">
    <location>
        <position position="103"/>
    </location>
    <ligand>
        <name>Zn(2+)</name>
        <dbReference type="ChEBI" id="CHEBI:29105"/>
        <note>catalytic</note>
    </ligand>
</feature>
<evidence type="ECO:0000313" key="5">
    <source>
        <dbReference type="EMBL" id="GMT06401.1"/>
    </source>
</evidence>
<dbReference type="PANTHER" id="PTHR10127">
    <property type="entry name" value="DISCOIDIN, CUB, EGF, LAMININ , AND ZINC METALLOPROTEASE DOMAIN CONTAINING"/>
    <property type="match status" value="1"/>
</dbReference>
<evidence type="ECO:0000256" key="1">
    <source>
        <dbReference type="ARBA" id="ARBA00023157"/>
    </source>
</evidence>